<dbReference type="Proteomes" id="UP000030755">
    <property type="component" value="Unassembled WGS sequence"/>
</dbReference>
<gene>
    <name evidence="1" type="ORF">O9G_002646</name>
</gene>
<accession>A0A075B3W7</accession>
<evidence type="ECO:0000313" key="2">
    <source>
        <dbReference type="Proteomes" id="UP000030755"/>
    </source>
</evidence>
<dbReference type="EMBL" id="KE560790">
    <property type="protein sequence ID" value="EPZ35638.1"/>
    <property type="molecule type" value="Genomic_DNA"/>
</dbReference>
<keyword evidence="2" id="KW-1185">Reference proteome</keyword>
<name>A0A075B3W7_ROZAC</name>
<proteinExistence type="predicted"/>
<sequence>MLYLMYVDFTSRNDEDSIRLLQMFFAADLENRQEILLELIERRIKCKNFREAYDEITSHLAYSPFNHNSHLLARGAMLAHYFYDHDNTRKKDFYLKQAITFYQKALDNLEKTSDVFEDDKSRWMSSLEKLKSHVPVEKEQDYE</sequence>
<reference evidence="1 2" key="1">
    <citation type="journal article" date="2013" name="Curr. Biol.">
        <title>Shared signatures of parasitism and phylogenomics unite Cryptomycota and microsporidia.</title>
        <authorList>
            <person name="James T.Y."/>
            <person name="Pelin A."/>
            <person name="Bonen L."/>
            <person name="Ahrendt S."/>
            <person name="Sain D."/>
            <person name="Corradi N."/>
            <person name="Stajich J.E."/>
        </authorList>
    </citation>
    <scope>NUCLEOTIDE SEQUENCE [LARGE SCALE GENOMIC DNA]</scope>
    <source>
        <strain evidence="1 2">CSF55</strain>
    </source>
</reference>
<dbReference type="AlphaFoldDB" id="A0A075B3W7"/>
<protein>
    <submittedName>
        <fullName evidence="1">Uncharacterized protein</fullName>
    </submittedName>
</protein>
<dbReference type="HOGENOM" id="CLU_1807301_0_0_1"/>
<organism evidence="1 2">
    <name type="scientific">Rozella allomycis (strain CSF55)</name>
    <dbReference type="NCBI Taxonomy" id="988480"/>
    <lineage>
        <taxon>Eukaryota</taxon>
        <taxon>Fungi</taxon>
        <taxon>Fungi incertae sedis</taxon>
        <taxon>Cryptomycota</taxon>
        <taxon>Cryptomycota incertae sedis</taxon>
        <taxon>Rozella</taxon>
    </lineage>
</organism>
<evidence type="ECO:0000313" key="1">
    <source>
        <dbReference type="EMBL" id="EPZ35638.1"/>
    </source>
</evidence>